<evidence type="ECO:0000256" key="1">
    <source>
        <dbReference type="SAM" id="SignalP"/>
    </source>
</evidence>
<reference evidence="3 4" key="1">
    <citation type="submission" date="2020-02" db="EMBL/GenBank/DDBJ databases">
        <title>Characterization of phylogenetic diversity of novel bifidobacterial species isolated in Czech ZOOs.</title>
        <authorList>
            <person name="Lugli G.A."/>
            <person name="Vera N.B."/>
            <person name="Ventura M."/>
        </authorList>
    </citation>
    <scope>NUCLEOTIDE SEQUENCE [LARGE SCALE GENOMIC DNA]</scope>
    <source>
        <strain evidence="3 4">DSM 109957</strain>
    </source>
</reference>
<dbReference type="Pfam" id="PF08310">
    <property type="entry name" value="LGFP"/>
    <property type="match status" value="3"/>
</dbReference>
<evidence type="ECO:0000313" key="4">
    <source>
        <dbReference type="Proteomes" id="UP000532194"/>
    </source>
</evidence>
<sequence length="791" mass="84899">MKKLNASIRMAAAVVCACAMMIMGVMSPSAVAVEAQRNAADLAADNIDVLSEGTYVVAAAAANQSLMDVSGGSANNGANVQLYHNNGTQAQRWVISKDAAGYLTFTNAQSGKVLDVYGGANRNGANVQQYAANGSPAQRWIAVGTADNFTLHSAINTNLVLDAFGGNLGDNANLQLYTANGSAAQRWSLLPADTKPEAVAKADALAQQYMGTIPEGVYGLAAASGGMLADVRGASTSNGANVQLYRNNGTMAQRWMVTQDAQGYLTFTNLNSGKVLDAAGGVARNGANVQQYDANGTRAQQWIAVGSSSGFTLHSAINVDWVLDIYGGSFANSTNIQLYQANNSAAQRWSLDTSMNMSLPIAQYRLHNAWLGAPTGASQQQADGVRQQFAGGTVYWYESGSTVPSVQQAASELGSELGAPADNITVQTSYGFMKSYANGVIVATSETDDSKTFVLDGGMFAYWQSQGGAAGYLGMPTGAKTAVSRGGINGFSQRFQGGVVYSSAQTGTHSVHGDIKTSFERRGGLETVGFPMSEETGTTRSGVWQHFQNGSIYWRPNRGAFAVLNGFFDRYKSQGYEYGPRGFPVSEEYNDRGHARQDFEHGSYWWNGMPGGTYTHNVQWTPQPNSYTCFPTSGYMSLRTAGINRSPVTGEETTVWNLANRMNITPAGVWNPDFTRGINQFLGTDLYHYTLYPSYDLLRNEILNSYQTGYSPIVVEYERRGGPHPNGHANGTFSHAIVVDSFSTTDGNVQFVDPAPGYGGSAKFWTNLADFRNKYMTWTYDHDAPSIVATR</sequence>
<evidence type="ECO:0000313" key="3">
    <source>
        <dbReference type="EMBL" id="NMM95079.1"/>
    </source>
</evidence>
<dbReference type="Proteomes" id="UP000532194">
    <property type="component" value="Unassembled WGS sequence"/>
</dbReference>
<evidence type="ECO:0000259" key="2">
    <source>
        <dbReference type="SMART" id="SM00458"/>
    </source>
</evidence>
<dbReference type="SMART" id="SM00458">
    <property type="entry name" value="RICIN"/>
    <property type="match status" value="2"/>
</dbReference>
<organism evidence="3 4">
    <name type="scientific">Bifidobacterium oedipodis</name>
    <dbReference type="NCBI Taxonomy" id="2675322"/>
    <lineage>
        <taxon>Bacteria</taxon>
        <taxon>Bacillati</taxon>
        <taxon>Actinomycetota</taxon>
        <taxon>Actinomycetes</taxon>
        <taxon>Bifidobacteriales</taxon>
        <taxon>Bifidobacteriaceae</taxon>
        <taxon>Bifidobacterium</taxon>
    </lineage>
</organism>
<proteinExistence type="predicted"/>
<feature type="chain" id="PRO_5038787353" evidence="1">
    <location>
        <begin position="33"/>
        <end position="791"/>
    </location>
</feature>
<accession>A0A7Y0ERL6</accession>
<comment type="caution">
    <text evidence="3">The sequence shown here is derived from an EMBL/GenBank/DDBJ whole genome shotgun (WGS) entry which is preliminary data.</text>
</comment>
<keyword evidence="1" id="KW-0732">Signal</keyword>
<dbReference type="RefSeq" id="WP_169173081.1">
    <property type="nucleotide sequence ID" value="NZ_JAAIII010000008.1"/>
</dbReference>
<dbReference type="InterPro" id="IPR013207">
    <property type="entry name" value="LGFP"/>
</dbReference>
<gene>
    <name evidence="3" type="ORF">G1C95_2267</name>
</gene>
<dbReference type="SUPFAM" id="SSF50370">
    <property type="entry name" value="Ricin B-like lectins"/>
    <property type="match status" value="2"/>
</dbReference>
<feature type="domain" description="Ricin B lectin" evidence="2">
    <location>
        <begin position="215"/>
        <end position="352"/>
    </location>
</feature>
<dbReference type="InterPro" id="IPR035992">
    <property type="entry name" value="Ricin_B-like_lectins"/>
</dbReference>
<protein>
    <submittedName>
        <fullName evidence="3">1,4-beta-N-acetylmuramidase</fullName>
    </submittedName>
</protein>
<dbReference type="Pfam" id="PF14200">
    <property type="entry name" value="RicinB_lectin_2"/>
    <property type="match status" value="2"/>
</dbReference>
<dbReference type="InterPro" id="IPR000772">
    <property type="entry name" value="Ricin_B_lectin"/>
</dbReference>
<dbReference type="EMBL" id="JAAIII010000008">
    <property type="protein sequence ID" value="NMM95079.1"/>
    <property type="molecule type" value="Genomic_DNA"/>
</dbReference>
<feature type="signal peptide" evidence="1">
    <location>
        <begin position="1"/>
        <end position="32"/>
    </location>
</feature>
<dbReference type="CDD" id="cd00161">
    <property type="entry name" value="beta-trefoil_Ricin-like"/>
    <property type="match status" value="2"/>
</dbReference>
<dbReference type="AlphaFoldDB" id="A0A7Y0ERL6"/>
<keyword evidence="4" id="KW-1185">Reference proteome</keyword>
<feature type="domain" description="Ricin B lectin" evidence="2">
    <location>
        <begin position="53"/>
        <end position="190"/>
    </location>
</feature>
<dbReference type="PROSITE" id="PS50231">
    <property type="entry name" value="RICIN_B_LECTIN"/>
    <property type="match status" value="2"/>
</dbReference>
<dbReference type="Gene3D" id="2.80.10.50">
    <property type="match status" value="6"/>
</dbReference>
<name>A0A7Y0ERL6_9BIFI</name>